<evidence type="ECO:0000313" key="3">
    <source>
        <dbReference type="Proteomes" id="UP000499080"/>
    </source>
</evidence>
<dbReference type="GO" id="GO:0003676">
    <property type="term" value="F:nucleic acid binding"/>
    <property type="evidence" value="ECO:0007669"/>
    <property type="project" value="InterPro"/>
</dbReference>
<dbReference type="AlphaFoldDB" id="A0A4Y2E1R1"/>
<proteinExistence type="predicted"/>
<sequence>MSPAGVRNLCFMEGNMDKYLYLDILKKNVLSSAEKLSLGATFTFQKDNCPKHTSKICQEWCLYHFKQQLYSPPQSPDLNPIEHVWGEISRELRKYNIKNKFELKADIKDKHLRTTKTLAVVMPQHLREVI</sequence>
<accession>A0A4Y2E1R1</accession>
<dbReference type="InterPro" id="IPR036397">
    <property type="entry name" value="RNaseH_sf"/>
</dbReference>
<reference evidence="2 3" key="1">
    <citation type="journal article" date="2019" name="Sci. Rep.">
        <title>Orb-weaving spider Araneus ventricosus genome elucidates the spidroin gene catalogue.</title>
        <authorList>
            <person name="Kono N."/>
            <person name="Nakamura H."/>
            <person name="Ohtoshi R."/>
            <person name="Moran D.A.P."/>
            <person name="Shinohara A."/>
            <person name="Yoshida Y."/>
            <person name="Fujiwara M."/>
            <person name="Mori M."/>
            <person name="Tomita M."/>
            <person name="Arakawa K."/>
        </authorList>
    </citation>
    <scope>NUCLEOTIDE SEQUENCE [LARGE SCALE GENOMIC DNA]</scope>
</reference>
<name>A0A4Y2E1R1_ARAVE</name>
<dbReference type="InterPro" id="IPR038717">
    <property type="entry name" value="Tc1-like_DDE_dom"/>
</dbReference>
<dbReference type="Proteomes" id="UP000499080">
    <property type="component" value="Unassembled WGS sequence"/>
</dbReference>
<keyword evidence="3" id="KW-1185">Reference proteome</keyword>
<dbReference type="Pfam" id="PF13358">
    <property type="entry name" value="DDE_3"/>
    <property type="match status" value="1"/>
</dbReference>
<organism evidence="2 3">
    <name type="scientific">Araneus ventricosus</name>
    <name type="common">Orbweaver spider</name>
    <name type="synonym">Epeira ventricosa</name>
    <dbReference type="NCBI Taxonomy" id="182803"/>
    <lineage>
        <taxon>Eukaryota</taxon>
        <taxon>Metazoa</taxon>
        <taxon>Ecdysozoa</taxon>
        <taxon>Arthropoda</taxon>
        <taxon>Chelicerata</taxon>
        <taxon>Arachnida</taxon>
        <taxon>Araneae</taxon>
        <taxon>Araneomorphae</taxon>
        <taxon>Entelegynae</taxon>
        <taxon>Araneoidea</taxon>
        <taxon>Araneidae</taxon>
        <taxon>Araneus</taxon>
    </lineage>
</organism>
<protein>
    <submittedName>
        <fullName evidence="2">Transposable element Tcb1 transposase</fullName>
    </submittedName>
</protein>
<evidence type="ECO:0000313" key="2">
    <source>
        <dbReference type="EMBL" id="GBM22911.1"/>
    </source>
</evidence>
<gene>
    <name evidence="2" type="primary">TCB1_597</name>
    <name evidence="2" type="ORF">AVEN_136336_1</name>
</gene>
<dbReference type="InterPro" id="IPR012337">
    <property type="entry name" value="RNaseH-like_sf"/>
</dbReference>
<dbReference type="EMBL" id="BGPR01000489">
    <property type="protein sequence ID" value="GBM22911.1"/>
    <property type="molecule type" value="Genomic_DNA"/>
</dbReference>
<dbReference type="SUPFAM" id="SSF53098">
    <property type="entry name" value="Ribonuclease H-like"/>
    <property type="match status" value="1"/>
</dbReference>
<dbReference type="OrthoDB" id="4843387at2759"/>
<dbReference type="Gene3D" id="3.30.420.10">
    <property type="entry name" value="Ribonuclease H-like superfamily/Ribonuclease H"/>
    <property type="match status" value="1"/>
</dbReference>
<comment type="caution">
    <text evidence="2">The sequence shown here is derived from an EMBL/GenBank/DDBJ whole genome shotgun (WGS) entry which is preliminary data.</text>
</comment>
<evidence type="ECO:0000259" key="1">
    <source>
        <dbReference type="Pfam" id="PF13358"/>
    </source>
</evidence>
<feature type="domain" description="Tc1-like transposase DDE" evidence="1">
    <location>
        <begin position="41"/>
        <end position="103"/>
    </location>
</feature>